<dbReference type="PROSITE" id="PS00678">
    <property type="entry name" value="WD_REPEATS_1"/>
    <property type="match status" value="7"/>
</dbReference>
<feature type="repeat" description="WD" evidence="3">
    <location>
        <begin position="1077"/>
        <end position="1118"/>
    </location>
</feature>
<feature type="domain" description="EML-like second beta-propeller" evidence="5">
    <location>
        <begin position="677"/>
        <end position="824"/>
    </location>
</feature>
<sequence length="1194" mass="132147">MLSNSADAVRVLNFIQQKVNASEGLSDIQIHVFSQCWDGQSYRQIADSAGYEVGYIKKVGSHLWQKLSNVLNTKVSKNNFKIALSEYIGLHPLPNFVLSPNTSNEECVYQDWGEAVNVSSFWGRSTELATLQEWILGDQCSLITLLGIGGVGKTALSVKLAQQLQGQFAYVLWRSLKNMPPLMELLADLILNLCNQSLPKLPNTPSQRISILIQYLQQQRCLIVLDNVESLFQSGQFGRYQPMYEEYGELLQRIGEVAHNSCLVLTSRELPEEVAIQTGARLPVRVFKLEGLGTTAAYEILKSKGLSGSASEATSLIEAYQGNPLALKIAATSIQDVFSGNVTEFIQQGTMAFNGIRRLLDQQFERLSAVERQVMTWLAIYREPATIQQLASDVISLPSFAALLEALEFLGRRSLIEKVLPNETRPAGFTLQPVVMEYVTENLISHVSHELVGDQMNDLHQYPLVLVQSKDYLREAQIRLILKPVFRHLLETYPNQDQLEQHLKHLLNQLQVHAQNRLTYAVGNILNLLRLCQADFCNLDLSHLTIQQADLREVKLHQVNFAHANLESTLFSETLGSIFSLAYSPNGSYLAIADTGEIKLYDFPRYQHQQTLSSHKVLILSITFSNDGCLIASCSVDHTIKIWNVKSGSCIQTLKGHTGAVMSVAFQPQTGADPDYILASASQDGSVKLWNISTQDCIQTLNAEGQSARSVTFNSSGDQLAIGYLDGQVSLWHLSSNRRQWLPSDVTSQESPLAFSPDDRQLAMGYSDGQIQLWDVYQAKRIRILQGHTTQIFSVAFSTDGHLLASSSGDNTVRIWDLQTGQCLKCLQGHTSRVSTVAFHPDNLCLASGSEDSTVRVWNVQTGQLLKCLNGYNDYVWSVAHSPTHTIVASGSNDRGVRLWNTQSGQGVQNLEGHSGRVRSVAYSADGKVLVSATYSYEIKVWDSTNGICLNTFRMPGEWCWDIALRPDGDVLAVSGGDNNVHLWNIHTGELLNTLVGEEHYALGLAFSPLGQYLATSRLNIVQIWDLASGTCIQTLNDEDWIWSIAFHPQESLLVTGGNDGSVKLWDLEQGKYLRQMKDHAAIVLSVIFSADGQAIASGSFDRTVRIWKSQTGECIQVLEGHSDGIFSVSFAADSDIIASGGMDETVRVWDVHTGTCLHTLQPPKLYEGMNISGATGLTDAERQTLKILGAVER</sequence>
<evidence type="ECO:0000256" key="3">
    <source>
        <dbReference type="PROSITE-ProRule" id="PRU00221"/>
    </source>
</evidence>
<dbReference type="eggNOG" id="COG1357">
    <property type="taxonomic scope" value="Bacteria"/>
</dbReference>
<dbReference type="Pfam" id="PF23414">
    <property type="entry name" value="Beta-prop_EML_2"/>
    <property type="match status" value="1"/>
</dbReference>
<evidence type="ECO:0000313" key="8">
    <source>
        <dbReference type="Proteomes" id="UP000000268"/>
    </source>
</evidence>
<reference evidence="7 8" key="1">
    <citation type="journal article" date="2008" name="Proc. Natl. Acad. Sci. U.S.A.">
        <title>Niche adaptation and genome expansion in the chlorophyll d-producing cyanobacterium Acaryochloris marina.</title>
        <authorList>
            <person name="Swingley W.D."/>
            <person name="Chen M."/>
            <person name="Cheung P.C."/>
            <person name="Conrad A.L."/>
            <person name="Dejesa L.C."/>
            <person name="Hao J."/>
            <person name="Honchak B.M."/>
            <person name="Karbach L.E."/>
            <person name="Kurdoglu A."/>
            <person name="Lahiri S."/>
            <person name="Mastrian S.D."/>
            <person name="Miyashita H."/>
            <person name="Page L."/>
            <person name="Ramakrishna P."/>
            <person name="Satoh S."/>
            <person name="Sattley W.M."/>
            <person name="Shimada Y."/>
            <person name="Taylor H.L."/>
            <person name="Tomo T."/>
            <person name="Tsuchiya T."/>
            <person name="Wang Z.T."/>
            <person name="Raymond J."/>
            <person name="Mimuro M."/>
            <person name="Blankenship R.E."/>
            <person name="Touchman J.W."/>
        </authorList>
    </citation>
    <scope>NUCLEOTIDE SEQUENCE [LARGE SCALE GENOMIC DNA]</scope>
    <source>
        <strain evidence="8">MBIC 11017</strain>
    </source>
</reference>
<feature type="repeat" description="WD" evidence="3">
    <location>
        <begin position="785"/>
        <end position="826"/>
    </location>
</feature>
<dbReference type="InterPro" id="IPR002182">
    <property type="entry name" value="NB-ARC"/>
</dbReference>
<dbReference type="CDD" id="cd00200">
    <property type="entry name" value="WD40"/>
    <property type="match status" value="2"/>
</dbReference>
<proteinExistence type="predicted"/>
<dbReference type="PRINTS" id="PR00364">
    <property type="entry name" value="DISEASERSIST"/>
</dbReference>
<dbReference type="InterPro" id="IPR058651">
    <property type="entry name" value="HTH_VMAP-M9"/>
</dbReference>
<dbReference type="InterPro" id="IPR036322">
    <property type="entry name" value="WD40_repeat_dom_sf"/>
</dbReference>
<dbReference type="AlphaFoldDB" id="B0C7R2"/>
<keyword evidence="8" id="KW-1185">Reference proteome</keyword>
<dbReference type="RefSeq" id="WP_012161985.1">
    <property type="nucleotide sequence ID" value="NC_009925.1"/>
</dbReference>
<dbReference type="InterPro" id="IPR019775">
    <property type="entry name" value="WD40_repeat_CS"/>
</dbReference>
<feature type="repeat" description="WD" evidence="3">
    <location>
        <begin position="963"/>
        <end position="994"/>
    </location>
</feature>
<gene>
    <name evidence="7" type="ordered locus">AM1_1425</name>
</gene>
<keyword evidence="2" id="KW-0677">Repeat</keyword>
<feature type="repeat" description="WD" evidence="3">
    <location>
        <begin position="1119"/>
        <end position="1160"/>
    </location>
</feature>
<dbReference type="InterPro" id="IPR020472">
    <property type="entry name" value="WD40_PAC1"/>
</dbReference>
<feature type="repeat" description="WD" evidence="3">
    <location>
        <begin position="701"/>
        <end position="742"/>
    </location>
</feature>
<feature type="domain" description="vWA-MoxR associated protein N-terminal HTH" evidence="6">
    <location>
        <begin position="10"/>
        <end position="85"/>
    </location>
</feature>
<dbReference type="GO" id="GO:0043531">
    <property type="term" value="F:ADP binding"/>
    <property type="evidence" value="ECO:0007669"/>
    <property type="project" value="InterPro"/>
</dbReference>
<feature type="repeat" description="WD" evidence="3">
    <location>
        <begin position="1035"/>
        <end position="1076"/>
    </location>
</feature>
<dbReference type="PROSITE" id="PS50294">
    <property type="entry name" value="WD_REPEATS_REGION"/>
    <property type="match status" value="9"/>
</dbReference>
<feature type="domain" description="NB-ARC" evidence="4">
    <location>
        <begin position="127"/>
        <end position="229"/>
    </location>
</feature>
<dbReference type="Pfam" id="PF00400">
    <property type="entry name" value="WD40"/>
    <property type="match status" value="7"/>
</dbReference>
<evidence type="ECO:0000259" key="5">
    <source>
        <dbReference type="Pfam" id="PF23414"/>
    </source>
</evidence>
<dbReference type="EMBL" id="CP000828">
    <property type="protein sequence ID" value="ABW26453.1"/>
    <property type="molecule type" value="Genomic_DNA"/>
</dbReference>
<dbReference type="Proteomes" id="UP000000268">
    <property type="component" value="Chromosome"/>
</dbReference>
<feature type="repeat" description="WD" evidence="3">
    <location>
        <begin position="654"/>
        <end position="700"/>
    </location>
</feature>
<dbReference type="SMART" id="SM00320">
    <property type="entry name" value="WD40"/>
    <property type="match status" value="14"/>
</dbReference>
<dbReference type="SUPFAM" id="SSF50978">
    <property type="entry name" value="WD40 repeat-like"/>
    <property type="match status" value="3"/>
</dbReference>
<evidence type="ECO:0000313" key="7">
    <source>
        <dbReference type="EMBL" id="ABW26453.1"/>
    </source>
</evidence>
<dbReference type="InterPro" id="IPR015943">
    <property type="entry name" value="WD40/YVTN_repeat-like_dom_sf"/>
</dbReference>
<evidence type="ECO:0000256" key="1">
    <source>
        <dbReference type="ARBA" id="ARBA00022574"/>
    </source>
</evidence>
<evidence type="ECO:0000259" key="6">
    <source>
        <dbReference type="Pfam" id="PF26355"/>
    </source>
</evidence>
<dbReference type="InterPro" id="IPR027417">
    <property type="entry name" value="P-loop_NTPase"/>
</dbReference>
<dbReference type="HOGENOM" id="CLU_005071_2_0_3"/>
<dbReference type="SUPFAM" id="SSF141571">
    <property type="entry name" value="Pentapeptide repeat-like"/>
    <property type="match status" value="1"/>
</dbReference>
<dbReference type="STRING" id="329726.AM1_1425"/>
<evidence type="ECO:0000259" key="4">
    <source>
        <dbReference type="Pfam" id="PF00931"/>
    </source>
</evidence>
<dbReference type="Gene3D" id="3.40.50.300">
    <property type="entry name" value="P-loop containing nucleotide triphosphate hydrolases"/>
    <property type="match status" value="1"/>
</dbReference>
<dbReference type="eggNOG" id="COG2319">
    <property type="taxonomic scope" value="Bacteria"/>
</dbReference>
<dbReference type="PRINTS" id="PR00320">
    <property type="entry name" value="GPROTEINBRPT"/>
</dbReference>
<accession>B0C7R2</accession>
<feature type="repeat" description="WD" evidence="3">
    <location>
        <begin position="911"/>
        <end position="952"/>
    </location>
</feature>
<protein>
    <submittedName>
        <fullName evidence="7">WD-repeat protein</fullName>
    </submittedName>
</protein>
<dbReference type="Pfam" id="PF26355">
    <property type="entry name" value="HTH_VMAP-M9"/>
    <property type="match status" value="1"/>
</dbReference>
<dbReference type="SUPFAM" id="SSF52540">
    <property type="entry name" value="P-loop containing nucleoside triphosphate hydrolases"/>
    <property type="match status" value="1"/>
</dbReference>
<dbReference type="InterPro" id="IPR001680">
    <property type="entry name" value="WD40_rpt"/>
</dbReference>
<dbReference type="eggNOG" id="COG1672">
    <property type="taxonomic scope" value="Bacteria"/>
</dbReference>
<feature type="repeat" description="WD" evidence="3">
    <location>
        <begin position="869"/>
        <end position="910"/>
    </location>
</feature>
<keyword evidence="1 3" id="KW-0853">WD repeat</keyword>
<dbReference type="InterPro" id="IPR055442">
    <property type="entry name" value="Beta-prop_EML-like_2nd"/>
</dbReference>
<evidence type="ECO:0000256" key="2">
    <source>
        <dbReference type="ARBA" id="ARBA00022737"/>
    </source>
</evidence>
<organism evidence="7 8">
    <name type="scientific">Acaryochloris marina (strain MBIC 11017)</name>
    <dbReference type="NCBI Taxonomy" id="329726"/>
    <lineage>
        <taxon>Bacteria</taxon>
        <taxon>Bacillati</taxon>
        <taxon>Cyanobacteriota</taxon>
        <taxon>Cyanophyceae</taxon>
        <taxon>Acaryochloridales</taxon>
        <taxon>Acaryochloridaceae</taxon>
        <taxon>Acaryochloris</taxon>
    </lineage>
</organism>
<dbReference type="Pfam" id="PF00931">
    <property type="entry name" value="NB-ARC"/>
    <property type="match status" value="1"/>
</dbReference>
<feature type="repeat" description="WD" evidence="3">
    <location>
        <begin position="612"/>
        <end position="653"/>
    </location>
</feature>
<feature type="repeat" description="WD" evidence="3">
    <location>
        <begin position="753"/>
        <end position="784"/>
    </location>
</feature>
<name>B0C7R2_ACAM1</name>
<dbReference type="Gene3D" id="2.130.10.10">
    <property type="entry name" value="YVTN repeat-like/Quinoprotein amine dehydrogenase"/>
    <property type="match status" value="5"/>
</dbReference>
<dbReference type="PANTHER" id="PTHR19879:SF9">
    <property type="entry name" value="TRANSCRIPTION INITIATION FACTOR TFIID SUBUNIT 5"/>
    <property type="match status" value="1"/>
</dbReference>
<dbReference type="Gene3D" id="2.160.20.80">
    <property type="entry name" value="E3 ubiquitin-protein ligase SopA"/>
    <property type="match status" value="1"/>
</dbReference>
<feature type="repeat" description="WD" evidence="3">
    <location>
        <begin position="827"/>
        <end position="868"/>
    </location>
</feature>
<dbReference type="PANTHER" id="PTHR19879">
    <property type="entry name" value="TRANSCRIPTION INITIATION FACTOR TFIID"/>
    <property type="match status" value="1"/>
</dbReference>
<dbReference type="KEGG" id="amr:AM1_1425"/>
<dbReference type="PROSITE" id="PS50082">
    <property type="entry name" value="WD_REPEATS_2"/>
    <property type="match status" value="12"/>
</dbReference>